<keyword evidence="3" id="KW-1185">Reference proteome</keyword>
<evidence type="ECO:0008006" key="4">
    <source>
        <dbReference type="Google" id="ProtNLM"/>
    </source>
</evidence>
<keyword evidence="1" id="KW-1133">Transmembrane helix</keyword>
<dbReference type="Proteomes" id="UP001396334">
    <property type="component" value="Unassembled WGS sequence"/>
</dbReference>
<keyword evidence="1" id="KW-0812">Transmembrane</keyword>
<feature type="transmembrane region" description="Helical" evidence="1">
    <location>
        <begin position="108"/>
        <end position="126"/>
    </location>
</feature>
<reference evidence="2 3" key="1">
    <citation type="journal article" date="2024" name="G3 (Bethesda)">
        <title>Genome assembly of Hibiscus sabdariffa L. provides insights into metabolisms of medicinal natural products.</title>
        <authorList>
            <person name="Kim T."/>
        </authorList>
    </citation>
    <scope>NUCLEOTIDE SEQUENCE [LARGE SCALE GENOMIC DNA]</scope>
    <source>
        <strain evidence="2">TK-2024</strain>
        <tissue evidence="2">Old leaves</tissue>
    </source>
</reference>
<protein>
    <recommendedName>
        <fullName evidence="4">ABC-2 type transporter domain-containing protein</fullName>
    </recommendedName>
</protein>
<evidence type="ECO:0000256" key="1">
    <source>
        <dbReference type="SAM" id="Phobius"/>
    </source>
</evidence>
<evidence type="ECO:0000313" key="2">
    <source>
        <dbReference type="EMBL" id="KAK9010352.1"/>
    </source>
</evidence>
<name>A0ABR2RBN6_9ROSI</name>
<feature type="transmembrane region" description="Helical" evidence="1">
    <location>
        <begin position="82"/>
        <end position="102"/>
    </location>
</feature>
<organism evidence="2 3">
    <name type="scientific">Hibiscus sabdariffa</name>
    <name type="common">roselle</name>
    <dbReference type="NCBI Taxonomy" id="183260"/>
    <lineage>
        <taxon>Eukaryota</taxon>
        <taxon>Viridiplantae</taxon>
        <taxon>Streptophyta</taxon>
        <taxon>Embryophyta</taxon>
        <taxon>Tracheophyta</taxon>
        <taxon>Spermatophyta</taxon>
        <taxon>Magnoliopsida</taxon>
        <taxon>eudicotyledons</taxon>
        <taxon>Gunneridae</taxon>
        <taxon>Pentapetalae</taxon>
        <taxon>rosids</taxon>
        <taxon>malvids</taxon>
        <taxon>Malvales</taxon>
        <taxon>Malvaceae</taxon>
        <taxon>Malvoideae</taxon>
        <taxon>Hibiscus</taxon>
    </lineage>
</organism>
<comment type="caution">
    <text evidence="2">The sequence shown here is derived from an EMBL/GenBank/DDBJ whole genome shotgun (WGS) entry which is preliminary data.</text>
</comment>
<proteinExistence type="predicted"/>
<evidence type="ECO:0000313" key="3">
    <source>
        <dbReference type="Proteomes" id="UP001396334"/>
    </source>
</evidence>
<gene>
    <name evidence="2" type="ORF">V6N11_036863</name>
</gene>
<keyword evidence="1" id="KW-0472">Membrane</keyword>
<sequence length="156" mass="17985">MNDSTKRTIIRHIQTFLVLHVENHRRSYHGTYSSNRFHYNHILDVWFETHIAKLPSHVIVLLYGILVSQDVRLAIGSLVMDLKAAIILCSVLIFLLANRFYIQHVPPFISWIKYFSVTGYIFKLLLGSQVKSNEMYPCGGAMMGSGSFSNLKIFHR</sequence>
<dbReference type="EMBL" id="JBBPBN010000024">
    <property type="protein sequence ID" value="KAK9010352.1"/>
    <property type="molecule type" value="Genomic_DNA"/>
</dbReference>
<accession>A0ABR2RBN6</accession>